<keyword evidence="3" id="KW-1185">Reference proteome</keyword>
<accession>A0A1J9QYN3</accession>
<dbReference type="AlphaFoldDB" id="A0A1J9QYN3"/>
<evidence type="ECO:0000313" key="3">
    <source>
        <dbReference type="Proteomes" id="UP000242791"/>
    </source>
</evidence>
<dbReference type="Proteomes" id="UP000242791">
    <property type="component" value="Unassembled WGS sequence"/>
</dbReference>
<organism evidence="2 3">
    <name type="scientific">Blastomyces percursus</name>
    <dbReference type="NCBI Taxonomy" id="1658174"/>
    <lineage>
        <taxon>Eukaryota</taxon>
        <taxon>Fungi</taxon>
        <taxon>Dikarya</taxon>
        <taxon>Ascomycota</taxon>
        <taxon>Pezizomycotina</taxon>
        <taxon>Eurotiomycetes</taxon>
        <taxon>Eurotiomycetidae</taxon>
        <taxon>Onygenales</taxon>
        <taxon>Ajellomycetaceae</taxon>
        <taxon>Blastomyces</taxon>
    </lineage>
</organism>
<feature type="compositionally biased region" description="Polar residues" evidence="1">
    <location>
        <begin position="116"/>
        <end position="126"/>
    </location>
</feature>
<sequence>MEIGPAKPAKNPRVLAPENFRLLHVLPNIMDDINEPTNANELPPWLRTVLELQLQQIAEMHANQQRQYEEIQRPLANQEVPAADAATPPLPSETAMPLTNVDPARPPKERLGNPSPFDTSDLTLYP</sequence>
<reference evidence="2 3" key="1">
    <citation type="submission" date="2015-08" db="EMBL/GenBank/DDBJ databases">
        <title>Emmonsia species relationships and genome sequence.</title>
        <authorList>
            <person name="Cuomo C.A."/>
            <person name="Schwartz I.S."/>
            <person name="Kenyon C."/>
            <person name="De Hoog G.S."/>
            <person name="Govender N.P."/>
            <person name="Botha A."/>
            <person name="Moreno L."/>
            <person name="De Vries M."/>
            <person name="Munoz J.F."/>
            <person name="Stielow J.B."/>
        </authorList>
    </citation>
    <scope>NUCLEOTIDE SEQUENCE [LARGE SCALE GENOMIC DNA]</scope>
    <source>
        <strain evidence="2 3">EI222</strain>
    </source>
</reference>
<comment type="caution">
    <text evidence="2">The sequence shown here is derived from an EMBL/GenBank/DDBJ whole genome shotgun (WGS) entry which is preliminary data.</text>
</comment>
<feature type="region of interest" description="Disordered" evidence="1">
    <location>
        <begin position="62"/>
        <end position="126"/>
    </location>
</feature>
<proteinExistence type="predicted"/>
<dbReference type="VEuPathDB" id="FungiDB:ACJ73_08244"/>
<dbReference type="OrthoDB" id="4526134at2759"/>
<gene>
    <name evidence="2" type="ORF">ACJ73_08244</name>
</gene>
<name>A0A1J9QYN3_9EURO</name>
<evidence type="ECO:0000256" key="1">
    <source>
        <dbReference type="SAM" id="MobiDB-lite"/>
    </source>
</evidence>
<evidence type="ECO:0000313" key="2">
    <source>
        <dbReference type="EMBL" id="OJD20421.1"/>
    </source>
</evidence>
<protein>
    <submittedName>
        <fullName evidence="2">Uncharacterized protein</fullName>
    </submittedName>
</protein>
<dbReference type="EMBL" id="LGTZ01001882">
    <property type="protein sequence ID" value="OJD20421.1"/>
    <property type="molecule type" value="Genomic_DNA"/>
</dbReference>